<keyword evidence="3" id="KW-1185">Reference proteome</keyword>
<organism evidence="2 3">
    <name type="scientific">Pleurotus eryngii</name>
    <name type="common">Boletus of the steppes</name>
    <dbReference type="NCBI Taxonomy" id="5323"/>
    <lineage>
        <taxon>Eukaryota</taxon>
        <taxon>Fungi</taxon>
        <taxon>Dikarya</taxon>
        <taxon>Basidiomycota</taxon>
        <taxon>Agaricomycotina</taxon>
        <taxon>Agaricomycetes</taxon>
        <taxon>Agaricomycetidae</taxon>
        <taxon>Agaricales</taxon>
        <taxon>Pleurotineae</taxon>
        <taxon>Pleurotaceae</taxon>
        <taxon>Pleurotus</taxon>
    </lineage>
</organism>
<dbReference type="AlphaFoldDB" id="A0A9P6AA49"/>
<accession>A0A9P6AA49</accession>
<sequence length="135" mass="14436">MTWAWQKPCDNDQGDRGGQGGWVVMTKEQVKGGQGVEGCMWGHRHREQSVWGASSSRTGSGGCVGTINVENEGLGGVVIDKQGCGGHQRRKQEVRGAWVLSLMKTGAWWASTAIMGIVDRRGGVEGPQWGVGVLT</sequence>
<reference evidence="2" key="1">
    <citation type="submission" date="2020-11" db="EMBL/GenBank/DDBJ databases">
        <authorList>
            <consortium name="DOE Joint Genome Institute"/>
            <person name="Ahrendt S."/>
            <person name="Riley R."/>
            <person name="Andreopoulos W."/>
            <person name="Labutti K."/>
            <person name="Pangilinan J."/>
            <person name="Ruiz-Duenas F.J."/>
            <person name="Barrasa J.M."/>
            <person name="Sanchez-Garcia M."/>
            <person name="Camarero S."/>
            <person name="Miyauchi S."/>
            <person name="Serrano A."/>
            <person name="Linde D."/>
            <person name="Babiker R."/>
            <person name="Drula E."/>
            <person name="Ayuso-Fernandez I."/>
            <person name="Pacheco R."/>
            <person name="Padilla G."/>
            <person name="Ferreira P."/>
            <person name="Barriuso J."/>
            <person name="Kellner H."/>
            <person name="Castanera R."/>
            <person name="Alfaro M."/>
            <person name="Ramirez L."/>
            <person name="Pisabarro A.G."/>
            <person name="Kuo A."/>
            <person name="Tritt A."/>
            <person name="Lipzen A."/>
            <person name="He G."/>
            <person name="Yan M."/>
            <person name="Ng V."/>
            <person name="Cullen D."/>
            <person name="Martin F."/>
            <person name="Rosso M.-N."/>
            <person name="Henrissat B."/>
            <person name="Hibbett D."/>
            <person name="Martinez A.T."/>
            <person name="Grigoriev I.V."/>
        </authorList>
    </citation>
    <scope>NUCLEOTIDE SEQUENCE</scope>
    <source>
        <strain evidence="2">ATCC 90797</strain>
    </source>
</reference>
<proteinExistence type="predicted"/>
<evidence type="ECO:0000313" key="2">
    <source>
        <dbReference type="EMBL" id="KAF9501045.1"/>
    </source>
</evidence>
<comment type="caution">
    <text evidence="2">The sequence shown here is derived from an EMBL/GenBank/DDBJ whole genome shotgun (WGS) entry which is preliminary data.</text>
</comment>
<dbReference type="Proteomes" id="UP000807025">
    <property type="component" value="Unassembled WGS sequence"/>
</dbReference>
<feature type="region of interest" description="Disordered" evidence="1">
    <location>
        <begin position="1"/>
        <end position="20"/>
    </location>
</feature>
<name>A0A9P6AA49_PLEER</name>
<dbReference type="EMBL" id="MU154524">
    <property type="protein sequence ID" value="KAF9501045.1"/>
    <property type="molecule type" value="Genomic_DNA"/>
</dbReference>
<evidence type="ECO:0000256" key="1">
    <source>
        <dbReference type="SAM" id="MobiDB-lite"/>
    </source>
</evidence>
<gene>
    <name evidence="2" type="ORF">BDN71DRAFT_1426711</name>
</gene>
<protein>
    <submittedName>
        <fullName evidence="2">Uncharacterized protein</fullName>
    </submittedName>
</protein>
<evidence type="ECO:0000313" key="3">
    <source>
        <dbReference type="Proteomes" id="UP000807025"/>
    </source>
</evidence>